<dbReference type="Pfam" id="PF14897">
    <property type="entry name" value="EpsG"/>
    <property type="match status" value="1"/>
</dbReference>
<protein>
    <submittedName>
        <fullName evidence="1">Uncharacterized protein</fullName>
    </submittedName>
</protein>
<dbReference type="Proteomes" id="UP000095576">
    <property type="component" value="Unassembled WGS sequence"/>
</dbReference>
<evidence type="ECO:0000313" key="1">
    <source>
        <dbReference type="EMBL" id="CUQ27836.1"/>
    </source>
</evidence>
<dbReference type="EMBL" id="CZAP01000039">
    <property type="protein sequence ID" value="CUQ27836.1"/>
    <property type="molecule type" value="Genomic_DNA"/>
</dbReference>
<sequence>MLTNDFAYYSAFWNAITYILFFIGLVSSLYYYMKGGKVHPLNPLWVIMCFVLVVLLMGYFPVLRGSADREYYYMWYLQIQQGVVGAENFKDSGFYYFQKIVSFLPVKYFFVYFSFVYTLCVYVFCRSITKEFAGILFLGYILSFLFVNYGVNTMRAGLASSFLLLAMTFRNKIYLCIILLIVTISIHFSMLLPVIAYLISRYWDKTKLYFMIWLISIPASFMIGHLFEAYMVKLNPDERVSYLMVNAMDTHYKAGFRIDFILYSCFPALLGYYYIYKKKYRDVFYCNLYNMYLLSNTFWILVIRANFSDRFAYLSWFIYSIVLLYPLVTHSIVKRQGLWIGTIFLGLTLFRFVFII</sequence>
<accession>A0A174V2R3</accession>
<organism evidence="1 2">
    <name type="scientific">Bacteroides thetaiotaomicron</name>
    <dbReference type="NCBI Taxonomy" id="818"/>
    <lineage>
        <taxon>Bacteria</taxon>
        <taxon>Pseudomonadati</taxon>
        <taxon>Bacteroidota</taxon>
        <taxon>Bacteroidia</taxon>
        <taxon>Bacteroidales</taxon>
        <taxon>Bacteroidaceae</taxon>
        <taxon>Bacteroides</taxon>
    </lineage>
</organism>
<gene>
    <name evidence="1" type="ORF">ERS852511_05040</name>
</gene>
<reference evidence="1 2" key="1">
    <citation type="submission" date="2015-09" db="EMBL/GenBank/DDBJ databases">
        <authorList>
            <consortium name="Pathogen Informatics"/>
        </authorList>
    </citation>
    <scope>NUCLEOTIDE SEQUENCE [LARGE SCALE GENOMIC DNA]</scope>
    <source>
        <strain evidence="1 2">2789STDY5834899</strain>
    </source>
</reference>
<evidence type="ECO:0000313" key="2">
    <source>
        <dbReference type="Proteomes" id="UP000095576"/>
    </source>
</evidence>
<name>A0A174V2R3_BACT4</name>
<dbReference type="AlphaFoldDB" id="A0A174V2R3"/>
<proteinExistence type="predicted"/>
<dbReference type="InterPro" id="IPR049458">
    <property type="entry name" value="EpsG-like"/>
</dbReference>